<feature type="region of interest" description="Disordered" evidence="1">
    <location>
        <begin position="166"/>
        <end position="207"/>
    </location>
</feature>
<accession>A0A5C6AY98</accession>
<gene>
    <name evidence="2" type="ORF">Pla52n_24980</name>
</gene>
<evidence type="ECO:0000313" key="3">
    <source>
        <dbReference type="Proteomes" id="UP000320176"/>
    </source>
</evidence>
<dbReference type="EMBL" id="SJPN01000003">
    <property type="protein sequence ID" value="TWU04457.1"/>
    <property type="molecule type" value="Genomic_DNA"/>
</dbReference>
<feature type="compositionally biased region" description="Polar residues" evidence="1">
    <location>
        <begin position="73"/>
        <end position="110"/>
    </location>
</feature>
<dbReference type="OrthoDB" id="292350at2"/>
<evidence type="ECO:0000313" key="2">
    <source>
        <dbReference type="EMBL" id="TWU04457.1"/>
    </source>
</evidence>
<organism evidence="2 3">
    <name type="scientific">Stieleria varia</name>
    <dbReference type="NCBI Taxonomy" id="2528005"/>
    <lineage>
        <taxon>Bacteria</taxon>
        <taxon>Pseudomonadati</taxon>
        <taxon>Planctomycetota</taxon>
        <taxon>Planctomycetia</taxon>
        <taxon>Pirellulales</taxon>
        <taxon>Pirellulaceae</taxon>
        <taxon>Stieleria</taxon>
    </lineage>
</organism>
<protein>
    <submittedName>
        <fullName evidence="2">Uncharacterized protein</fullName>
    </submittedName>
</protein>
<reference evidence="2 3" key="1">
    <citation type="submission" date="2019-02" db="EMBL/GenBank/DDBJ databases">
        <title>Deep-cultivation of Planctomycetes and their phenomic and genomic characterization uncovers novel biology.</title>
        <authorList>
            <person name="Wiegand S."/>
            <person name="Jogler M."/>
            <person name="Boedeker C."/>
            <person name="Pinto D."/>
            <person name="Vollmers J."/>
            <person name="Rivas-Marin E."/>
            <person name="Kohn T."/>
            <person name="Peeters S.H."/>
            <person name="Heuer A."/>
            <person name="Rast P."/>
            <person name="Oberbeckmann S."/>
            <person name="Bunk B."/>
            <person name="Jeske O."/>
            <person name="Meyerdierks A."/>
            <person name="Storesund J.E."/>
            <person name="Kallscheuer N."/>
            <person name="Luecker S."/>
            <person name="Lage O.M."/>
            <person name="Pohl T."/>
            <person name="Merkel B.J."/>
            <person name="Hornburger P."/>
            <person name="Mueller R.-W."/>
            <person name="Bruemmer F."/>
            <person name="Labrenz M."/>
            <person name="Spormann A.M."/>
            <person name="Op Den Camp H."/>
            <person name="Overmann J."/>
            <person name="Amann R."/>
            <person name="Jetten M.S.M."/>
            <person name="Mascher T."/>
            <person name="Medema M.H."/>
            <person name="Devos D.P."/>
            <person name="Kaster A.-K."/>
            <person name="Ovreas L."/>
            <person name="Rohde M."/>
            <person name="Galperin M.Y."/>
            <person name="Jogler C."/>
        </authorList>
    </citation>
    <scope>NUCLEOTIDE SEQUENCE [LARGE SCALE GENOMIC DNA]</scope>
    <source>
        <strain evidence="2 3">Pla52n</strain>
    </source>
</reference>
<proteinExistence type="predicted"/>
<dbReference type="RefSeq" id="WP_146519876.1">
    <property type="nucleotide sequence ID" value="NZ_CP151726.1"/>
</dbReference>
<keyword evidence="3" id="KW-1185">Reference proteome</keyword>
<feature type="compositionally biased region" description="Polar residues" evidence="1">
    <location>
        <begin position="169"/>
        <end position="207"/>
    </location>
</feature>
<dbReference type="AlphaFoldDB" id="A0A5C6AY98"/>
<dbReference type="Proteomes" id="UP000320176">
    <property type="component" value="Unassembled WGS sequence"/>
</dbReference>
<feature type="region of interest" description="Disordered" evidence="1">
    <location>
        <begin position="52"/>
        <end position="116"/>
    </location>
</feature>
<comment type="caution">
    <text evidence="2">The sequence shown here is derived from an EMBL/GenBank/DDBJ whole genome shotgun (WGS) entry which is preliminary data.</text>
</comment>
<evidence type="ECO:0000256" key="1">
    <source>
        <dbReference type="SAM" id="MobiDB-lite"/>
    </source>
</evidence>
<name>A0A5C6AY98_9BACT</name>
<sequence>MRTLMILAVLVGVAFMAGWFTINRGDGQTTITINRNEIKNDTRAAITKGREYLNRDGQPMQSQPADAYPQYPSPNYSDYQQTGYGANQPYGSQPYGNQPVSTQPYGNNAPTYGAQPYGTQTYGAQPYGSQAYGSQTYGTQDYSTQTYGTQDYSTQDYGTQAYNGYGSPAGTQSNQGFSVQPASAQRPSTVNPQYNVPTGYGNSASQF</sequence>